<name>A0AAV7M5G4_PLEWA</name>
<dbReference type="EMBL" id="JANPWB010000014">
    <property type="protein sequence ID" value="KAJ1098354.1"/>
    <property type="molecule type" value="Genomic_DNA"/>
</dbReference>
<sequence>MGERAFHCSKTPTRCTEDWWWTSTSSPQLTTWEEQVLAIMHPEGLAGVAGGLDSGTPAKVSGEEVPTISSPPIEEAHSDDSDSGRLDLDDQPGPSGTSGQLITQPQSHTTTEPPPSGNTTTAPTQRTHTSVPRTRQSAVYPPLQGPQGTPHAQDYQGPGVNGSGHMVQSTETQDNRETGRSVVRQGKDRPRELTLQEALTDIPGAYQHSQDTLGQILANVQENRWLQEG</sequence>
<feature type="region of interest" description="Disordered" evidence="1">
    <location>
        <begin position="46"/>
        <end position="190"/>
    </location>
</feature>
<feature type="compositionally biased region" description="Basic and acidic residues" evidence="1">
    <location>
        <begin position="74"/>
        <end position="88"/>
    </location>
</feature>
<dbReference type="AlphaFoldDB" id="A0AAV7M5G4"/>
<keyword evidence="3" id="KW-1185">Reference proteome</keyword>
<accession>A0AAV7M5G4</accession>
<organism evidence="2 3">
    <name type="scientific">Pleurodeles waltl</name>
    <name type="common">Iberian ribbed newt</name>
    <dbReference type="NCBI Taxonomy" id="8319"/>
    <lineage>
        <taxon>Eukaryota</taxon>
        <taxon>Metazoa</taxon>
        <taxon>Chordata</taxon>
        <taxon>Craniata</taxon>
        <taxon>Vertebrata</taxon>
        <taxon>Euteleostomi</taxon>
        <taxon>Amphibia</taxon>
        <taxon>Batrachia</taxon>
        <taxon>Caudata</taxon>
        <taxon>Salamandroidea</taxon>
        <taxon>Salamandridae</taxon>
        <taxon>Pleurodelinae</taxon>
        <taxon>Pleurodeles</taxon>
    </lineage>
</organism>
<feature type="compositionally biased region" description="Basic and acidic residues" evidence="1">
    <location>
        <begin position="173"/>
        <end position="190"/>
    </location>
</feature>
<comment type="caution">
    <text evidence="2">The sequence shown here is derived from an EMBL/GenBank/DDBJ whole genome shotgun (WGS) entry which is preliminary data.</text>
</comment>
<dbReference type="Proteomes" id="UP001066276">
    <property type="component" value="Chromosome 10"/>
</dbReference>
<evidence type="ECO:0000313" key="3">
    <source>
        <dbReference type="Proteomes" id="UP001066276"/>
    </source>
</evidence>
<proteinExistence type="predicted"/>
<gene>
    <name evidence="2" type="ORF">NDU88_003467</name>
</gene>
<evidence type="ECO:0000313" key="2">
    <source>
        <dbReference type="EMBL" id="KAJ1098354.1"/>
    </source>
</evidence>
<reference evidence="2" key="1">
    <citation type="journal article" date="2022" name="bioRxiv">
        <title>Sequencing and chromosome-scale assembly of the giantPleurodeles waltlgenome.</title>
        <authorList>
            <person name="Brown T."/>
            <person name="Elewa A."/>
            <person name="Iarovenko S."/>
            <person name="Subramanian E."/>
            <person name="Araus A.J."/>
            <person name="Petzold A."/>
            <person name="Susuki M."/>
            <person name="Suzuki K.-i.T."/>
            <person name="Hayashi T."/>
            <person name="Toyoda A."/>
            <person name="Oliveira C."/>
            <person name="Osipova E."/>
            <person name="Leigh N.D."/>
            <person name="Simon A."/>
            <person name="Yun M.H."/>
        </authorList>
    </citation>
    <scope>NUCLEOTIDE SEQUENCE</scope>
    <source>
        <strain evidence="2">20211129_DDA</strain>
        <tissue evidence="2">Liver</tissue>
    </source>
</reference>
<evidence type="ECO:0000256" key="1">
    <source>
        <dbReference type="SAM" id="MobiDB-lite"/>
    </source>
</evidence>
<protein>
    <submittedName>
        <fullName evidence="2">Uncharacterized protein</fullName>
    </submittedName>
</protein>
<feature type="compositionally biased region" description="Polar residues" evidence="1">
    <location>
        <begin position="94"/>
        <end position="137"/>
    </location>
</feature>